<feature type="signal peptide" evidence="1">
    <location>
        <begin position="1"/>
        <end position="19"/>
    </location>
</feature>
<dbReference type="InterPro" id="IPR011042">
    <property type="entry name" value="6-blade_b-propeller_TolB-like"/>
</dbReference>
<feature type="chain" id="PRO_5029619179" evidence="1">
    <location>
        <begin position="20"/>
        <end position="423"/>
    </location>
</feature>
<gene>
    <name evidence="2" type="ORF">EB796_001027</name>
</gene>
<dbReference type="Proteomes" id="UP000593567">
    <property type="component" value="Unassembled WGS sequence"/>
</dbReference>
<keyword evidence="3" id="KW-1185">Reference proteome</keyword>
<protein>
    <submittedName>
        <fullName evidence="2">Uncharacterized protein</fullName>
    </submittedName>
</protein>
<organism evidence="2 3">
    <name type="scientific">Bugula neritina</name>
    <name type="common">Brown bryozoan</name>
    <name type="synonym">Sertularia neritina</name>
    <dbReference type="NCBI Taxonomy" id="10212"/>
    <lineage>
        <taxon>Eukaryota</taxon>
        <taxon>Metazoa</taxon>
        <taxon>Spiralia</taxon>
        <taxon>Lophotrochozoa</taxon>
        <taxon>Bryozoa</taxon>
        <taxon>Gymnolaemata</taxon>
        <taxon>Cheilostomatida</taxon>
        <taxon>Flustrina</taxon>
        <taxon>Buguloidea</taxon>
        <taxon>Bugulidae</taxon>
        <taxon>Bugula</taxon>
    </lineage>
</organism>
<dbReference type="Gene3D" id="2.120.10.30">
    <property type="entry name" value="TolB, C-terminal domain"/>
    <property type="match status" value="1"/>
</dbReference>
<keyword evidence="1" id="KW-0732">Signal</keyword>
<dbReference type="PANTHER" id="PTHR46388:SF2">
    <property type="entry name" value="NHL REPEAT-CONTAINING PROTEIN 2"/>
    <property type="match status" value="1"/>
</dbReference>
<dbReference type="AlphaFoldDB" id="A0A7J7KR08"/>
<dbReference type="PANTHER" id="PTHR46388">
    <property type="entry name" value="NHL REPEAT-CONTAINING PROTEIN 2"/>
    <property type="match status" value="1"/>
</dbReference>
<accession>A0A7J7KR08</accession>
<evidence type="ECO:0000256" key="1">
    <source>
        <dbReference type="SAM" id="SignalP"/>
    </source>
</evidence>
<dbReference type="EMBL" id="VXIV02000119">
    <property type="protein sequence ID" value="KAF6040614.1"/>
    <property type="molecule type" value="Genomic_DNA"/>
</dbReference>
<dbReference type="OrthoDB" id="109250at2759"/>
<evidence type="ECO:0000313" key="2">
    <source>
        <dbReference type="EMBL" id="KAF6040614.1"/>
    </source>
</evidence>
<evidence type="ECO:0000313" key="3">
    <source>
        <dbReference type="Proteomes" id="UP000593567"/>
    </source>
</evidence>
<dbReference type="SUPFAM" id="SSF101898">
    <property type="entry name" value="NHL repeat"/>
    <property type="match status" value="1"/>
</dbReference>
<proteinExistence type="predicted"/>
<reference evidence="2" key="1">
    <citation type="submission" date="2020-06" db="EMBL/GenBank/DDBJ databases">
        <title>Draft genome of Bugula neritina, a colonial animal packing powerful symbionts and potential medicines.</title>
        <authorList>
            <person name="Rayko M."/>
        </authorList>
    </citation>
    <scope>NUCLEOTIDE SEQUENCE [LARGE SCALE GENOMIC DNA]</scope>
    <source>
        <strain evidence="2">Kwan_BN1</strain>
    </source>
</reference>
<sequence>MAWFYFVIILSTFIRGLEAISDIKPGILYNHAELFIKTNAPVFHIEFDQYKSDGSLLIGTNNHLQTVNIRRIEDVASLLVTGFAQVNTTHAFIVDNQKHCIRVINRENNQLRDFAGTCGTSGYAEGRLGEGRFHKPWGIIADVRDPDRLLVADKSNHAIRSVNLISGEVGTVRNNGFYFPKSMQWEGAILMVTNYNYISMIAWWTNGEVTNTHMTGTGRKGDTFGRFNVAQFGTLTDAERVRENQYIVADFENRKLKILDMINGVVSPVCFRGRTIECTFPHQPISMLNLGNTLYVGTQKCIHRLTEFREARRLLFIGKYDVECHDLNSGSSRKLGMGNTLGRRRAELQTVCGFDCMMSLTLQPSYKCIDDQLTVYWPTDKIFPPEAKELPKPLADKLQWGIYQSETLKNVGITFELSEIFVL</sequence>
<comment type="caution">
    <text evidence="2">The sequence shown here is derived from an EMBL/GenBank/DDBJ whole genome shotgun (WGS) entry which is preliminary data.</text>
</comment>
<name>A0A7J7KR08_BUGNE</name>